<gene>
    <name evidence="2" type="ORF">POM88_012673</name>
</gene>
<keyword evidence="1" id="KW-0472">Membrane</keyword>
<reference evidence="2" key="2">
    <citation type="submission" date="2023-05" db="EMBL/GenBank/DDBJ databases">
        <authorList>
            <person name="Schelkunov M.I."/>
        </authorList>
    </citation>
    <scope>NUCLEOTIDE SEQUENCE</scope>
    <source>
        <strain evidence="2">Hsosn_3</strain>
        <tissue evidence="2">Leaf</tissue>
    </source>
</reference>
<organism evidence="2 3">
    <name type="scientific">Heracleum sosnowskyi</name>
    <dbReference type="NCBI Taxonomy" id="360622"/>
    <lineage>
        <taxon>Eukaryota</taxon>
        <taxon>Viridiplantae</taxon>
        <taxon>Streptophyta</taxon>
        <taxon>Embryophyta</taxon>
        <taxon>Tracheophyta</taxon>
        <taxon>Spermatophyta</taxon>
        <taxon>Magnoliopsida</taxon>
        <taxon>eudicotyledons</taxon>
        <taxon>Gunneridae</taxon>
        <taxon>Pentapetalae</taxon>
        <taxon>asterids</taxon>
        <taxon>campanulids</taxon>
        <taxon>Apiales</taxon>
        <taxon>Apiaceae</taxon>
        <taxon>Apioideae</taxon>
        <taxon>apioid superclade</taxon>
        <taxon>Tordylieae</taxon>
        <taxon>Tordyliinae</taxon>
        <taxon>Heracleum</taxon>
    </lineage>
</organism>
<accession>A0AAD8N2P3</accession>
<protein>
    <submittedName>
        <fullName evidence="2">Uncharacterized protein</fullName>
    </submittedName>
</protein>
<dbReference type="PANTHER" id="PTHR34376">
    <property type="entry name" value="SERINE PROTEASE INHIBITOR, KAZAL-TYPE FAMILY PROTEIN"/>
    <property type="match status" value="1"/>
</dbReference>
<feature type="transmembrane region" description="Helical" evidence="1">
    <location>
        <begin position="197"/>
        <end position="217"/>
    </location>
</feature>
<evidence type="ECO:0000256" key="1">
    <source>
        <dbReference type="SAM" id="Phobius"/>
    </source>
</evidence>
<dbReference type="PANTHER" id="PTHR34376:SF2">
    <property type="entry name" value="SERINE PROTEASE INHIBITOR, KAZAL-TYPE FAMILY PROTEIN"/>
    <property type="match status" value="1"/>
</dbReference>
<dbReference type="AlphaFoldDB" id="A0AAD8N2P3"/>
<reference evidence="2" key="1">
    <citation type="submission" date="2023-02" db="EMBL/GenBank/DDBJ databases">
        <title>Genome of toxic invasive species Heracleum sosnowskyi carries increased number of genes despite the absence of recent whole-genome duplications.</title>
        <authorList>
            <person name="Schelkunov M."/>
            <person name="Shtratnikova V."/>
            <person name="Makarenko M."/>
            <person name="Klepikova A."/>
            <person name="Omelchenko D."/>
            <person name="Novikova G."/>
            <person name="Obukhova E."/>
            <person name="Bogdanov V."/>
            <person name="Penin A."/>
            <person name="Logacheva M."/>
        </authorList>
    </citation>
    <scope>NUCLEOTIDE SEQUENCE</scope>
    <source>
        <strain evidence="2">Hsosn_3</strain>
        <tissue evidence="2">Leaf</tissue>
    </source>
</reference>
<sequence length="218" mass="24396">MCNVLDGSRLMYVYCETIEETQGEEVTLSQYPSPNTTQDVEFEKQQLLDIFNLEGIPEDMYDIDHLLCKPICDEQTSEVSDHDNVSFHEDNSNIDSTDEDVRSHKAKMVDVLLETLNWNTEVVDSDFSDCIDSDDERMVANSTDEEDDEKSCFRPDPVCGIDGVTYWCGCADARCAGTRVSKLGACEGNDSSVSGQALLLINILWLTLLAFFALFGLL</sequence>
<evidence type="ECO:0000313" key="2">
    <source>
        <dbReference type="EMBL" id="KAK1393617.1"/>
    </source>
</evidence>
<comment type="caution">
    <text evidence="2">The sequence shown here is derived from an EMBL/GenBank/DDBJ whole genome shotgun (WGS) entry which is preliminary data.</text>
</comment>
<evidence type="ECO:0000313" key="3">
    <source>
        <dbReference type="Proteomes" id="UP001237642"/>
    </source>
</evidence>
<proteinExistence type="predicted"/>
<dbReference type="Proteomes" id="UP001237642">
    <property type="component" value="Unassembled WGS sequence"/>
</dbReference>
<keyword evidence="1" id="KW-0812">Transmembrane</keyword>
<name>A0AAD8N2P3_9APIA</name>
<keyword evidence="1" id="KW-1133">Transmembrane helix</keyword>
<dbReference type="Gene3D" id="3.30.60.30">
    <property type="match status" value="1"/>
</dbReference>
<keyword evidence="3" id="KW-1185">Reference proteome</keyword>
<dbReference type="EMBL" id="JAUIZM010000003">
    <property type="protein sequence ID" value="KAK1393617.1"/>
    <property type="molecule type" value="Genomic_DNA"/>
</dbReference>